<keyword evidence="2" id="KW-1185">Reference proteome</keyword>
<gene>
    <name evidence="1" type="ORF">SCLCIDRAFT_11184</name>
</gene>
<dbReference type="EMBL" id="KN822146">
    <property type="protein sequence ID" value="KIM54849.1"/>
    <property type="molecule type" value="Genomic_DNA"/>
</dbReference>
<proteinExistence type="predicted"/>
<name>A0A0C3DEP2_9AGAM</name>
<organism evidence="1 2">
    <name type="scientific">Scleroderma citrinum Foug A</name>
    <dbReference type="NCBI Taxonomy" id="1036808"/>
    <lineage>
        <taxon>Eukaryota</taxon>
        <taxon>Fungi</taxon>
        <taxon>Dikarya</taxon>
        <taxon>Basidiomycota</taxon>
        <taxon>Agaricomycotina</taxon>
        <taxon>Agaricomycetes</taxon>
        <taxon>Agaricomycetidae</taxon>
        <taxon>Boletales</taxon>
        <taxon>Sclerodermatineae</taxon>
        <taxon>Sclerodermataceae</taxon>
        <taxon>Scleroderma</taxon>
    </lineage>
</organism>
<evidence type="ECO:0000313" key="1">
    <source>
        <dbReference type="EMBL" id="KIM54849.1"/>
    </source>
</evidence>
<reference evidence="2" key="2">
    <citation type="submission" date="2015-01" db="EMBL/GenBank/DDBJ databases">
        <title>Evolutionary Origins and Diversification of the Mycorrhizal Mutualists.</title>
        <authorList>
            <consortium name="DOE Joint Genome Institute"/>
            <consortium name="Mycorrhizal Genomics Consortium"/>
            <person name="Kohler A."/>
            <person name="Kuo A."/>
            <person name="Nagy L.G."/>
            <person name="Floudas D."/>
            <person name="Copeland A."/>
            <person name="Barry K.W."/>
            <person name="Cichocki N."/>
            <person name="Veneault-Fourrey C."/>
            <person name="LaButti K."/>
            <person name="Lindquist E.A."/>
            <person name="Lipzen A."/>
            <person name="Lundell T."/>
            <person name="Morin E."/>
            <person name="Murat C."/>
            <person name="Riley R."/>
            <person name="Ohm R."/>
            <person name="Sun H."/>
            <person name="Tunlid A."/>
            <person name="Henrissat B."/>
            <person name="Grigoriev I.V."/>
            <person name="Hibbett D.S."/>
            <person name="Martin F."/>
        </authorList>
    </citation>
    <scope>NUCLEOTIDE SEQUENCE [LARGE SCALE GENOMIC DNA]</scope>
    <source>
        <strain evidence="2">Foug A</strain>
    </source>
</reference>
<reference evidence="1 2" key="1">
    <citation type="submission" date="2014-04" db="EMBL/GenBank/DDBJ databases">
        <authorList>
            <consortium name="DOE Joint Genome Institute"/>
            <person name="Kuo A."/>
            <person name="Kohler A."/>
            <person name="Nagy L.G."/>
            <person name="Floudas D."/>
            <person name="Copeland A."/>
            <person name="Barry K.W."/>
            <person name="Cichocki N."/>
            <person name="Veneault-Fourrey C."/>
            <person name="LaButti K."/>
            <person name="Lindquist E.A."/>
            <person name="Lipzen A."/>
            <person name="Lundell T."/>
            <person name="Morin E."/>
            <person name="Murat C."/>
            <person name="Sun H."/>
            <person name="Tunlid A."/>
            <person name="Henrissat B."/>
            <person name="Grigoriev I.V."/>
            <person name="Hibbett D.S."/>
            <person name="Martin F."/>
            <person name="Nordberg H.P."/>
            <person name="Cantor M.N."/>
            <person name="Hua S.X."/>
        </authorList>
    </citation>
    <scope>NUCLEOTIDE SEQUENCE [LARGE SCALE GENOMIC DNA]</scope>
    <source>
        <strain evidence="1 2">Foug A</strain>
    </source>
</reference>
<dbReference type="InParanoid" id="A0A0C3DEP2"/>
<evidence type="ECO:0000313" key="2">
    <source>
        <dbReference type="Proteomes" id="UP000053989"/>
    </source>
</evidence>
<sequence>MYFPTIGECPSAGQRSLKGENRSQAGGRFGIADMILVAYERGNVLQGESPNNWREIRCRPETSLSQGSKQMKGETQSQERGRFGIADMILVAYGRGNVLQGESPNNWREIRCRPETSLSQGSKQMKGETQSQERGRFGIADMILVAYGRGNVLQGESPNNWREIRCRPEMSLKSRNWRDEGRESEPSRGKVWELERQRVAIFPMDILMIDH</sequence>
<dbReference type="HOGENOM" id="CLU_1305494_0_0_1"/>
<dbReference type="Proteomes" id="UP000053989">
    <property type="component" value="Unassembled WGS sequence"/>
</dbReference>
<protein>
    <submittedName>
        <fullName evidence="1">Uncharacterized protein</fullName>
    </submittedName>
</protein>
<accession>A0A0C3DEP2</accession>
<dbReference type="AlphaFoldDB" id="A0A0C3DEP2"/>